<evidence type="ECO:0000256" key="1">
    <source>
        <dbReference type="SAM" id="MobiDB-lite"/>
    </source>
</evidence>
<feature type="compositionally biased region" description="Pro residues" evidence="1">
    <location>
        <begin position="112"/>
        <end position="123"/>
    </location>
</feature>
<evidence type="ECO:0000313" key="3">
    <source>
        <dbReference type="Proteomes" id="UP001222325"/>
    </source>
</evidence>
<feature type="compositionally biased region" description="Basic residues" evidence="1">
    <location>
        <begin position="25"/>
        <end position="34"/>
    </location>
</feature>
<protein>
    <submittedName>
        <fullName evidence="2">Uncharacterized protein</fullName>
    </submittedName>
</protein>
<name>A0AAD6XHC1_9AGAR</name>
<dbReference type="EMBL" id="JARJCN010000198">
    <property type="protein sequence ID" value="KAJ7063786.1"/>
    <property type="molecule type" value="Genomic_DNA"/>
</dbReference>
<reference evidence="2" key="1">
    <citation type="submission" date="2023-03" db="EMBL/GenBank/DDBJ databases">
        <title>Massive genome expansion in bonnet fungi (Mycena s.s.) driven by repeated elements and novel gene families across ecological guilds.</title>
        <authorList>
            <consortium name="Lawrence Berkeley National Laboratory"/>
            <person name="Harder C.B."/>
            <person name="Miyauchi S."/>
            <person name="Viragh M."/>
            <person name="Kuo A."/>
            <person name="Thoen E."/>
            <person name="Andreopoulos B."/>
            <person name="Lu D."/>
            <person name="Skrede I."/>
            <person name="Drula E."/>
            <person name="Henrissat B."/>
            <person name="Morin E."/>
            <person name="Kohler A."/>
            <person name="Barry K."/>
            <person name="LaButti K."/>
            <person name="Morin E."/>
            <person name="Salamov A."/>
            <person name="Lipzen A."/>
            <person name="Mereny Z."/>
            <person name="Hegedus B."/>
            <person name="Baldrian P."/>
            <person name="Stursova M."/>
            <person name="Weitz H."/>
            <person name="Taylor A."/>
            <person name="Grigoriev I.V."/>
            <person name="Nagy L.G."/>
            <person name="Martin F."/>
            <person name="Kauserud H."/>
        </authorList>
    </citation>
    <scope>NUCLEOTIDE SEQUENCE</scope>
    <source>
        <strain evidence="2">CBHHK173m</strain>
    </source>
</reference>
<dbReference type="AlphaFoldDB" id="A0AAD6XHC1"/>
<evidence type="ECO:0000313" key="2">
    <source>
        <dbReference type="EMBL" id="KAJ7063786.1"/>
    </source>
</evidence>
<dbReference type="Proteomes" id="UP001222325">
    <property type="component" value="Unassembled WGS sequence"/>
</dbReference>
<feature type="region of interest" description="Disordered" evidence="1">
    <location>
        <begin position="1"/>
        <end position="54"/>
    </location>
</feature>
<accession>A0AAD6XHC1</accession>
<organism evidence="2 3">
    <name type="scientific">Mycena belliarum</name>
    <dbReference type="NCBI Taxonomy" id="1033014"/>
    <lineage>
        <taxon>Eukaryota</taxon>
        <taxon>Fungi</taxon>
        <taxon>Dikarya</taxon>
        <taxon>Basidiomycota</taxon>
        <taxon>Agaricomycotina</taxon>
        <taxon>Agaricomycetes</taxon>
        <taxon>Agaricomycetidae</taxon>
        <taxon>Agaricales</taxon>
        <taxon>Marasmiineae</taxon>
        <taxon>Mycenaceae</taxon>
        <taxon>Mycena</taxon>
    </lineage>
</organism>
<comment type="caution">
    <text evidence="2">The sequence shown here is derived from an EMBL/GenBank/DDBJ whole genome shotgun (WGS) entry which is preliminary data.</text>
</comment>
<feature type="region of interest" description="Disordered" evidence="1">
    <location>
        <begin position="80"/>
        <end position="167"/>
    </location>
</feature>
<proteinExistence type="predicted"/>
<keyword evidence="3" id="KW-1185">Reference proteome</keyword>
<gene>
    <name evidence="2" type="ORF">B0H15DRAFT_958665</name>
</gene>
<sequence>MNVRNRTVAALAPCAPRPSRPSRIAQRRRPKSKGRSSLSSLFAPVDAGVSEAESHGQRAARVLGLCPRPRLIPVGTVELVHPPSRSHGARLWRAPHPSPPLPSPSLSLSHRPPAPSRPLPPALPAQSLCRHDLPSAMRGARSPARVQYGESSTAGRPADPESRAGRVRFQVARECLNHPSPSAPAL</sequence>